<comment type="caution">
    <text evidence="14">The sequence shown here is derived from an EMBL/GenBank/DDBJ whole genome shotgun (WGS) entry which is preliminary data.</text>
</comment>
<reference evidence="14" key="2">
    <citation type="journal article" date="2021" name="PeerJ">
        <title>Extensive microbial diversity within the chicken gut microbiome revealed by metagenomics and culture.</title>
        <authorList>
            <person name="Gilroy R."/>
            <person name="Ravi A."/>
            <person name="Getino M."/>
            <person name="Pursley I."/>
            <person name="Horton D.L."/>
            <person name="Alikhan N.F."/>
            <person name="Baker D."/>
            <person name="Gharbi K."/>
            <person name="Hall N."/>
            <person name="Watson M."/>
            <person name="Adriaenssens E.M."/>
            <person name="Foster-Nyarko E."/>
            <person name="Jarju S."/>
            <person name="Secka A."/>
            <person name="Antonio M."/>
            <person name="Oren A."/>
            <person name="Chaudhuri R.R."/>
            <person name="La Ragione R."/>
            <person name="Hildebrand F."/>
            <person name="Pallen M.J."/>
        </authorList>
    </citation>
    <scope>NUCLEOTIDE SEQUENCE</scope>
    <source>
        <strain evidence="14">3924</strain>
    </source>
</reference>
<name>A0A940IEV5_9BACT</name>
<keyword evidence="7" id="KW-0418">Kinase</keyword>
<dbReference type="PANTHER" id="PTHR43071">
    <property type="entry name" value="2-AMINO-4-HYDROXY-6-HYDROXYMETHYLDIHYDROPTERIDINE PYROPHOSPHOKINASE"/>
    <property type="match status" value="1"/>
</dbReference>
<gene>
    <name evidence="14" type="primary">folK</name>
    <name evidence="14" type="ORF">IAC51_04575</name>
</gene>
<organism evidence="14 15">
    <name type="scientific">Candidatus Aphodosoma intestinipullorum</name>
    <dbReference type="NCBI Taxonomy" id="2840674"/>
    <lineage>
        <taxon>Bacteria</taxon>
        <taxon>Pseudomonadati</taxon>
        <taxon>Bacteroidota</taxon>
        <taxon>Bacteroidia</taxon>
        <taxon>Bacteroidales</taxon>
        <taxon>Candidatus Aphodosoma</taxon>
    </lineage>
</organism>
<evidence type="ECO:0000256" key="12">
    <source>
        <dbReference type="ARBA" id="ARBA00033413"/>
    </source>
</evidence>
<feature type="domain" description="7,8-dihydro-6-hydroxymethylpterin-pyrophosphokinase" evidence="13">
    <location>
        <begin position="3"/>
        <end position="132"/>
    </location>
</feature>
<protein>
    <recommendedName>
        <fullName evidence="4">2-amino-4-hydroxy-6-hydroxymethyldihydropteridine pyrophosphokinase</fullName>
        <ecNumber evidence="3">2.7.6.3</ecNumber>
    </recommendedName>
    <alternativeName>
        <fullName evidence="11">6-hydroxymethyl-7,8-dihydropterin pyrophosphokinase</fullName>
    </alternativeName>
    <alternativeName>
        <fullName evidence="12">7,8-dihydro-6-hydroxymethylpterin-pyrophosphokinase</fullName>
    </alternativeName>
</protein>
<evidence type="ECO:0000256" key="10">
    <source>
        <dbReference type="ARBA" id="ARBA00029409"/>
    </source>
</evidence>
<dbReference type="GO" id="GO:0046656">
    <property type="term" value="P:folic acid biosynthetic process"/>
    <property type="evidence" value="ECO:0007669"/>
    <property type="project" value="UniProtKB-KW"/>
</dbReference>
<dbReference type="Proteomes" id="UP000712007">
    <property type="component" value="Unassembled WGS sequence"/>
</dbReference>
<dbReference type="GO" id="GO:0016301">
    <property type="term" value="F:kinase activity"/>
    <property type="evidence" value="ECO:0007669"/>
    <property type="project" value="UniProtKB-KW"/>
</dbReference>
<dbReference type="CDD" id="cd00483">
    <property type="entry name" value="HPPK"/>
    <property type="match status" value="1"/>
</dbReference>
<dbReference type="PANTHER" id="PTHR43071:SF1">
    <property type="entry name" value="2-AMINO-4-HYDROXY-6-HYDROXYMETHYLDIHYDROPTERIDINE PYROPHOSPHOKINASE"/>
    <property type="match status" value="1"/>
</dbReference>
<evidence type="ECO:0000256" key="3">
    <source>
        <dbReference type="ARBA" id="ARBA00013253"/>
    </source>
</evidence>
<keyword evidence="6" id="KW-0547">Nucleotide-binding</keyword>
<comment type="function">
    <text evidence="10">Catalyzes the transfer of pyrophosphate from adenosine triphosphate (ATP) to 6-hydroxymethyl-7,8-dihydropterin, an enzymatic step in folate biosynthesis pathway.</text>
</comment>
<accession>A0A940IEV5</accession>
<dbReference type="Pfam" id="PF01288">
    <property type="entry name" value="HPPK"/>
    <property type="match status" value="1"/>
</dbReference>
<sequence>MVILALGTNLGDCAANLRRAIGELGRYGEVVAVSGVYGSDAWGFESGNRFMNIVLTYRTGLSPEALLDCTHEIERRMGRTAKSTDGGYKDRIIDIDLIDYDGMTLSTERLTLPHPLMQERNFVLYPLCDVAPEWVHPLFGLTAAELKRRSPDSSPLVLLDVELSDGVTA</sequence>
<evidence type="ECO:0000256" key="4">
    <source>
        <dbReference type="ARBA" id="ARBA00016218"/>
    </source>
</evidence>
<evidence type="ECO:0000313" key="15">
    <source>
        <dbReference type="Proteomes" id="UP000712007"/>
    </source>
</evidence>
<evidence type="ECO:0000256" key="9">
    <source>
        <dbReference type="ARBA" id="ARBA00022909"/>
    </source>
</evidence>
<comment type="pathway">
    <text evidence="1">Cofactor biosynthesis; tetrahydrofolate biosynthesis; 2-amino-4-hydroxy-6-hydroxymethyl-7,8-dihydropteridine diphosphate from 7,8-dihydroneopterin triphosphate: step 4/4.</text>
</comment>
<dbReference type="GO" id="GO:0005524">
    <property type="term" value="F:ATP binding"/>
    <property type="evidence" value="ECO:0007669"/>
    <property type="project" value="UniProtKB-KW"/>
</dbReference>
<dbReference type="GO" id="GO:0003848">
    <property type="term" value="F:2-amino-4-hydroxy-6-hydroxymethyldihydropteridine diphosphokinase activity"/>
    <property type="evidence" value="ECO:0007669"/>
    <property type="project" value="UniProtKB-EC"/>
</dbReference>
<dbReference type="Gene3D" id="3.30.70.560">
    <property type="entry name" value="7,8-Dihydro-6-hydroxymethylpterin-pyrophosphokinase HPPK"/>
    <property type="match status" value="1"/>
</dbReference>
<evidence type="ECO:0000313" key="14">
    <source>
        <dbReference type="EMBL" id="MBO8439907.1"/>
    </source>
</evidence>
<reference evidence="14" key="1">
    <citation type="submission" date="2020-10" db="EMBL/GenBank/DDBJ databases">
        <authorList>
            <person name="Gilroy R."/>
        </authorList>
    </citation>
    <scope>NUCLEOTIDE SEQUENCE</scope>
    <source>
        <strain evidence="14">3924</strain>
    </source>
</reference>
<evidence type="ECO:0000256" key="7">
    <source>
        <dbReference type="ARBA" id="ARBA00022777"/>
    </source>
</evidence>
<keyword evidence="5 14" id="KW-0808">Transferase</keyword>
<evidence type="ECO:0000256" key="1">
    <source>
        <dbReference type="ARBA" id="ARBA00005051"/>
    </source>
</evidence>
<proteinExistence type="inferred from homology"/>
<evidence type="ECO:0000256" key="11">
    <source>
        <dbReference type="ARBA" id="ARBA00029766"/>
    </source>
</evidence>
<evidence type="ECO:0000259" key="13">
    <source>
        <dbReference type="Pfam" id="PF01288"/>
    </source>
</evidence>
<dbReference type="InterPro" id="IPR000550">
    <property type="entry name" value="Hppk"/>
</dbReference>
<dbReference type="EC" id="2.7.6.3" evidence="3"/>
<comment type="similarity">
    <text evidence="2">Belongs to the HPPK family.</text>
</comment>
<dbReference type="SUPFAM" id="SSF55083">
    <property type="entry name" value="6-hydroxymethyl-7,8-dihydropterin pyrophosphokinase, HPPK"/>
    <property type="match status" value="1"/>
</dbReference>
<dbReference type="EMBL" id="JADIMV010000076">
    <property type="protein sequence ID" value="MBO8439907.1"/>
    <property type="molecule type" value="Genomic_DNA"/>
</dbReference>
<evidence type="ECO:0000256" key="2">
    <source>
        <dbReference type="ARBA" id="ARBA00005810"/>
    </source>
</evidence>
<dbReference type="NCBIfam" id="TIGR01498">
    <property type="entry name" value="folK"/>
    <property type="match status" value="1"/>
</dbReference>
<evidence type="ECO:0000256" key="5">
    <source>
        <dbReference type="ARBA" id="ARBA00022679"/>
    </source>
</evidence>
<keyword evidence="8" id="KW-0067">ATP-binding</keyword>
<evidence type="ECO:0000256" key="8">
    <source>
        <dbReference type="ARBA" id="ARBA00022840"/>
    </source>
</evidence>
<evidence type="ECO:0000256" key="6">
    <source>
        <dbReference type="ARBA" id="ARBA00022741"/>
    </source>
</evidence>
<dbReference type="InterPro" id="IPR035907">
    <property type="entry name" value="Hppk_sf"/>
</dbReference>
<dbReference type="AlphaFoldDB" id="A0A940IEV5"/>
<keyword evidence="9" id="KW-0289">Folate biosynthesis</keyword>